<name>A0ABY3RJB0_9BRAD</name>
<keyword evidence="3" id="KW-0378">Hydrolase</keyword>
<evidence type="ECO:0000256" key="1">
    <source>
        <dbReference type="ARBA" id="ARBA00010211"/>
    </source>
</evidence>
<dbReference type="InterPro" id="IPR051121">
    <property type="entry name" value="FAH"/>
</dbReference>
<dbReference type="InterPro" id="IPR036663">
    <property type="entry name" value="Fumarylacetoacetase_C_sf"/>
</dbReference>
<sequence length="390" mass="41934">MITLTPETVLPDDGTSGTLVGRAWRPDVDGPAVVAVRGDGVFDVTSAFPTVSALCEHDDPGAALRGMGGERIGDLAEILTNTPPDRRDPAKPWMLAPVDLQVLKAAGVTFAISMLERVIEERARGNPASADAIRKEVVRLVGDDFSKLKPGSEQAMHLKQVLIEQNAWSQYLEVGIGPDAEVFTKAPTLSSVGTGMDAGLHPKSTWNNPEPEVVLAVSSRGRIVGAMLGNDVNLRDFEGRSALLLSKAKDNNASCAIGPLLRLFDKSFTLDDVRKMDVALTVTGSDGFVLDGHSSISKISRDPTDLVAQTIGAVHQYPDGFALFLGTMFAPVKDRDAPGQGFTHKRDDIVTISAPQLGRLVNRMRNSDECEPWTFGLSALMRSLARRKLI</sequence>
<accession>A0ABY3RJB0</accession>
<organism evidence="3 4">
    <name type="scientific">Bradyrhizobium ontarionense</name>
    <dbReference type="NCBI Taxonomy" id="2898149"/>
    <lineage>
        <taxon>Bacteria</taxon>
        <taxon>Pseudomonadati</taxon>
        <taxon>Pseudomonadota</taxon>
        <taxon>Alphaproteobacteria</taxon>
        <taxon>Hyphomicrobiales</taxon>
        <taxon>Nitrobacteraceae</taxon>
        <taxon>Bradyrhizobium</taxon>
    </lineage>
</organism>
<reference evidence="3" key="1">
    <citation type="journal article" date="2024" name="Antonie Van Leeuwenhoek">
        <title>Bradyrhizobium ontarionense sp. nov., a novel bacterial symbiont isolated from Aeschynomene indica (Indian jointvetch), harbours photosynthesis, nitrogen fixation and nitrous oxide (N2O) reductase genes.</title>
        <authorList>
            <person name="Bromfield E.S.P."/>
            <person name="Cloutier S."/>
        </authorList>
    </citation>
    <scope>NUCLEOTIDE SEQUENCE</scope>
    <source>
        <strain evidence="3">A19</strain>
    </source>
</reference>
<dbReference type="PANTHER" id="PTHR42796">
    <property type="entry name" value="FUMARYLACETOACETATE HYDROLASE DOMAIN-CONTAINING PROTEIN 2A-RELATED"/>
    <property type="match status" value="1"/>
</dbReference>
<proteinExistence type="inferred from homology"/>
<keyword evidence="2" id="KW-0479">Metal-binding</keyword>
<protein>
    <submittedName>
        <fullName evidence="3">Fumarylacetoacetate hydrolase family protein</fullName>
    </submittedName>
</protein>
<dbReference type="SUPFAM" id="SSF56529">
    <property type="entry name" value="FAH"/>
    <property type="match status" value="1"/>
</dbReference>
<comment type="similarity">
    <text evidence="1">Belongs to the FAH family.</text>
</comment>
<dbReference type="PANTHER" id="PTHR42796:SF7">
    <property type="entry name" value="2-DEHYDRO-3-DEOXY-D-ARABINONATE DEHYDRATASE"/>
    <property type="match status" value="1"/>
</dbReference>
<evidence type="ECO:0000313" key="3">
    <source>
        <dbReference type="EMBL" id="UFZ06972.1"/>
    </source>
</evidence>
<evidence type="ECO:0000256" key="2">
    <source>
        <dbReference type="ARBA" id="ARBA00022723"/>
    </source>
</evidence>
<gene>
    <name evidence="3" type="ORF">LQG66_11995</name>
</gene>
<dbReference type="Proteomes" id="UP001431010">
    <property type="component" value="Chromosome"/>
</dbReference>
<keyword evidence="4" id="KW-1185">Reference proteome</keyword>
<dbReference type="RefSeq" id="WP_231326425.1">
    <property type="nucleotide sequence ID" value="NZ_CP088156.1"/>
</dbReference>
<dbReference type="Gene3D" id="3.90.850.10">
    <property type="entry name" value="Fumarylacetoacetase-like, C-terminal domain"/>
    <property type="match status" value="1"/>
</dbReference>
<dbReference type="GO" id="GO:0016787">
    <property type="term" value="F:hydrolase activity"/>
    <property type="evidence" value="ECO:0007669"/>
    <property type="project" value="UniProtKB-KW"/>
</dbReference>
<evidence type="ECO:0000313" key="4">
    <source>
        <dbReference type="Proteomes" id="UP001431010"/>
    </source>
</evidence>
<dbReference type="EMBL" id="CP088156">
    <property type="protein sequence ID" value="UFZ06972.1"/>
    <property type="molecule type" value="Genomic_DNA"/>
</dbReference>